<protein>
    <recommendedName>
        <fullName evidence="2">Fungal-type protein kinase domain-containing protein</fullName>
    </recommendedName>
</protein>
<dbReference type="InterPro" id="IPR008266">
    <property type="entry name" value="Tyr_kinase_AS"/>
</dbReference>
<sequence>MGPHPEPQPRIHWTRSLARARARTIHDAAFTATTGTPEHTVEPQDRDLDAPRVFFTAKQFSDGPADSLNQEMGDELEAKAVCEKAPALRNTTSPLQHEPPPSTLRIIPSHSSTDEPRLSADPYAQVKLEIGEEVKIVSENWIHSLYKDLVDPGDIQTYLASETSGYRQDGQWVDLLHKPASKKVLSGIVSKLVSCIISELAEPCEEGESREVVDSHAAASKRIGPCPDISIKAAGPSFQRGKSLNGYAGGVSYSNLASLIDVELDDKAHQVERVVQAALYCKYISMMQPNRNFIRTLLVTERSFRLVHYDRSGFYVSQLMDIHQNSHTFIRIVLGLSSRREAVLGFDTSIQWRCDPETGRKSEGTLETVDADGQPILYKLKMDRPPFVRTGLCGRGTTCWYATHPQTGEDVLVKDAWREGGKASEFAYLTAAQGVEGVVQMISFQDLCAETKAYRPEKFDSKGYVSRTKSRVVMRCYGKSLEHFTSRIEAISAVRDAIHGYRGLLSKSVLHRDVSLQNVLLGTVNAAPGSRGILIDLDMAVWTHTDICILRAETGIGTRRFQSVSVLRSLEIELPPAHDYLDDLESFFYVLCHLVLLFERPGKRSERMDANLAYWEKEDASVVANAKGALLYDTWECPSWWGEATDELSDILVPIVRQKNTIRTSCRSTPAEKRERLEAVARGPAGDVYDRVLQLFDNALAAYEREDLEGGRNATATLAAAEPSPAIPSKNSSSNPKPTPQSIPTVDPVPNIGAPADASEIPRKIAGLKRRSNIDAPVDLPSKRSRLSPAPTTPKAPTKRQRGTRPKASPATKAVRRSARLKSLNQA</sequence>
<evidence type="ECO:0000256" key="1">
    <source>
        <dbReference type="SAM" id="MobiDB-lite"/>
    </source>
</evidence>
<dbReference type="InterPro" id="IPR011009">
    <property type="entry name" value="Kinase-like_dom_sf"/>
</dbReference>
<dbReference type="GO" id="GO:0004672">
    <property type="term" value="F:protein kinase activity"/>
    <property type="evidence" value="ECO:0007669"/>
    <property type="project" value="InterPro"/>
</dbReference>
<feature type="region of interest" description="Disordered" evidence="1">
    <location>
        <begin position="720"/>
        <end position="827"/>
    </location>
</feature>
<dbReference type="EMBL" id="JAACJK010000002">
    <property type="protein sequence ID" value="KAF5341268.1"/>
    <property type="molecule type" value="Genomic_DNA"/>
</dbReference>
<dbReference type="Proteomes" id="UP000541558">
    <property type="component" value="Unassembled WGS sequence"/>
</dbReference>
<dbReference type="OrthoDB" id="2739948at2759"/>
<feature type="region of interest" description="Disordered" evidence="1">
    <location>
        <begin position="90"/>
        <end position="118"/>
    </location>
</feature>
<evidence type="ECO:0000313" key="3">
    <source>
        <dbReference type="EMBL" id="KAF5341268.1"/>
    </source>
</evidence>
<evidence type="ECO:0000259" key="2">
    <source>
        <dbReference type="Pfam" id="PF17667"/>
    </source>
</evidence>
<dbReference type="Gene3D" id="1.10.510.10">
    <property type="entry name" value="Transferase(Phosphotransferase) domain 1"/>
    <property type="match status" value="1"/>
</dbReference>
<comment type="caution">
    <text evidence="3">The sequence shown here is derived from an EMBL/GenBank/DDBJ whole genome shotgun (WGS) entry which is preliminary data.</text>
</comment>
<dbReference type="AlphaFoldDB" id="A0A8H5CGW8"/>
<dbReference type="PANTHER" id="PTHR38248">
    <property type="entry name" value="FUNK1 6"/>
    <property type="match status" value="1"/>
</dbReference>
<keyword evidence="4" id="KW-1185">Reference proteome</keyword>
<dbReference type="InterPro" id="IPR040976">
    <property type="entry name" value="Pkinase_fungal"/>
</dbReference>
<proteinExistence type="predicted"/>
<gene>
    <name evidence="3" type="ORF">D9611_005955</name>
</gene>
<evidence type="ECO:0000313" key="4">
    <source>
        <dbReference type="Proteomes" id="UP000541558"/>
    </source>
</evidence>
<feature type="compositionally biased region" description="Low complexity" evidence="1">
    <location>
        <begin position="723"/>
        <end position="742"/>
    </location>
</feature>
<accession>A0A8H5CGW8</accession>
<reference evidence="3 4" key="1">
    <citation type="journal article" date="2020" name="ISME J.">
        <title>Uncovering the hidden diversity of litter-decomposition mechanisms in mushroom-forming fungi.</title>
        <authorList>
            <person name="Floudas D."/>
            <person name="Bentzer J."/>
            <person name="Ahren D."/>
            <person name="Johansson T."/>
            <person name="Persson P."/>
            <person name="Tunlid A."/>
        </authorList>
    </citation>
    <scope>NUCLEOTIDE SEQUENCE [LARGE SCALE GENOMIC DNA]</scope>
    <source>
        <strain evidence="3 4">CBS 175.51</strain>
    </source>
</reference>
<dbReference type="PANTHER" id="PTHR38248:SF2">
    <property type="entry name" value="FUNK1 11"/>
    <property type="match status" value="1"/>
</dbReference>
<organism evidence="3 4">
    <name type="scientific">Ephemerocybe angulata</name>
    <dbReference type="NCBI Taxonomy" id="980116"/>
    <lineage>
        <taxon>Eukaryota</taxon>
        <taxon>Fungi</taxon>
        <taxon>Dikarya</taxon>
        <taxon>Basidiomycota</taxon>
        <taxon>Agaricomycotina</taxon>
        <taxon>Agaricomycetes</taxon>
        <taxon>Agaricomycetidae</taxon>
        <taxon>Agaricales</taxon>
        <taxon>Agaricineae</taxon>
        <taxon>Psathyrellaceae</taxon>
        <taxon>Ephemerocybe</taxon>
    </lineage>
</organism>
<dbReference type="Pfam" id="PF17667">
    <property type="entry name" value="Pkinase_fungal"/>
    <property type="match status" value="2"/>
</dbReference>
<dbReference type="SUPFAM" id="SSF56112">
    <property type="entry name" value="Protein kinase-like (PK-like)"/>
    <property type="match status" value="1"/>
</dbReference>
<name>A0A8H5CGW8_9AGAR</name>
<dbReference type="PROSITE" id="PS00109">
    <property type="entry name" value="PROTEIN_KINASE_TYR"/>
    <property type="match status" value="1"/>
</dbReference>
<feature type="domain" description="Fungal-type protein kinase" evidence="2">
    <location>
        <begin position="254"/>
        <end position="450"/>
    </location>
</feature>
<feature type="domain" description="Fungal-type protein kinase" evidence="2">
    <location>
        <begin position="461"/>
        <end position="594"/>
    </location>
</feature>